<gene>
    <name evidence="1" type="ORF">Pc16g12240</name>
    <name evidence="1" type="ORF">PCH_Pc16g12240</name>
</gene>
<evidence type="ECO:0000313" key="2">
    <source>
        <dbReference type="Proteomes" id="UP000000724"/>
    </source>
</evidence>
<dbReference type="EMBL" id="AM920431">
    <property type="protein sequence ID" value="CAP93894.1"/>
    <property type="molecule type" value="Genomic_DNA"/>
</dbReference>
<dbReference type="AlphaFoldDB" id="B6HAB5"/>
<organism evidence="1 2">
    <name type="scientific">Penicillium rubens (strain ATCC 28089 / DSM 1075 / NRRL 1951 / Wisconsin 54-1255)</name>
    <name type="common">Penicillium chrysogenum</name>
    <dbReference type="NCBI Taxonomy" id="500485"/>
    <lineage>
        <taxon>Eukaryota</taxon>
        <taxon>Fungi</taxon>
        <taxon>Dikarya</taxon>
        <taxon>Ascomycota</taxon>
        <taxon>Pezizomycotina</taxon>
        <taxon>Eurotiomycetes</taxon>
        <taxon>Eurotiomycetidae</taxon>
        <taxon>Eurotiales</taxon>
        <taxon>Aspergillaceae</taxon>
        <taxon>Penicillium</taxon>
        <taxon>Penicillium chrysogenum species complex</taxon>
    </lineage>
</organism>
<dbReference type="VEuPathDB" id="FungiDB:PCH_Pc16g12240"/>
<reference evidence="1 2" key="1">
    <citation type="journal article" date="2008" name="Nat. Biotechnol.">
        <title>Genome sequencing and analysis of the filamentous fungus Penicillium chrysogenum.</title>
        <authorList>
            <person name="van den Berg M.A."/>
            <person name="Albang R."/>
            <person name="Albermann K."/>
            <person name="Badger J.H."/>
            <person name="Daran J.-M."/>
            <person name="Driessen A.J.M."/>
            <person name="Garcia-Estrada C."/>
            <person name="Fedorova N.D."/>
            <person name="Harris D.M."/>
            <person name="Heijne W.H.M."/>
            <person name="Joardar V.S."/>
            <person name="Kiel J.A.K.W."/>
            <person name="Kovalchuk A."/>
            <person name="Martin J.F."/>
            <person name="Nierman W.C."/>
            <person name="Nijland J.G."/>
            <person name="Pronk J.T."/>
            <person name="Roubos J.A."/>
            <person name="van der Klei I.J."/>
            <person name="van Peij N.N.M.E."/>
            <person name="Veenhuis M."/>
            <person name="von Doehren H."/>
            <person name="Wagner C."/>
            <person name="Wortman J.R."/>
            <person name="Bovenberg R.A.L."/>
        </authorList>
    </citation>
    <scope>NUCLEOTIDE SEQUENCE [LARGE SCALE GENOMIC DNA]</scope>
    <source>
        <strain evidence="2">ATCC 28089 / DSM 1075 / NRRL 1951 / Wisconsin 54-1255</strain>
    </source>
</reference>
<sequence length="184" mass="21497">MTISQTITEKPGLRGPLLVMSDRINVYPIEKEDMYIINEDAFGWFATSPDSVGATFWCTLKEFAKIEREISRELGQTVRGFRREIPRDHMAPLRLLLLPYVFASKQDISWRSRDDSAKTENFECNPQYNIHGILTTLLMRNNDKPKWAFPAEPMLELRPVETSAYTWDKCKTWEVYVRGREPFA</sequence>
<dbReference type="HOGENOM" id="CLU_1468658_0_0_1"/>
<proteinExistence type="predicted"/>
<keyword evidence="2" id="KW-1185">Reference proteome</keyword>
<accession>B6HAB5</accession>
<name>B6HAB5_PENRW</name>
<protein>
    <submittedName>
        <fullName evidence="1">Uncharacterized protein</fullName>
    </submittedName>
</protein>
<evidence type="ECO:0000313" key="1">
    <source>
        <dbReference type="EMBL" id="CAP93894.1"/>
    </source>
</evidence>
<dbReference type="Proteomes" id="UP000000724">
    <property type="component" value="Contig Pc00c16"/>
</dbReference>